<dbReference type="InterPro" id="IPR020103">
    <property type="entry name" value="PsdUridine_synth_cat_dom_sf"/>
</dbReference>
<evidence type="ECO:0000313" key="4">
    <source>
        <dbReference type="EMBL" id="SUZ83211.1"/>
    </source>
</evidence>
<dbReference type="NCBIfam" id="TIGR00093">
    <property type="entry name" value="pseudouridine synthase"/>
    <property type="match status" value="1"/>
</dbReference>
<protein>
    <recommendedName>
        <fullName evidence="3">Pseudouridine synthase RsuA/RluA-like domain-containing protein</fullName>
    </recommendedName>
</protein>
<proteinExistence type="inferred from homology"/>
<dbReference type="CDD" id="cd02870">
    <property type="entry name" value="PseudoU_synth_RsuA_like"/>
    <property type="match status" value="1"/>
</dbReference>
<evidence type="ECO:0000256" key="2">
    <source>
        <dbReference type="ARBA" id="ARBA00023235"/>
    </source>
</evidence>
<evidence type="ECO:0000259" key="3">
    <source>
        <dbReference type="Pfam" id="PF00849"/>
    </source>
</evidence>
<reference evidence="4" key="1">
    <citation type="submission" date="2018-05" db="EMBL/GenBank/DDBJ databases">
        <authorList>
            <person name="Lanie J.A."/>
            <person name="Ng W.-L."/>
            <person name="Kazmierczak K.M."/>
            <person name="Andrzejewski T.M."/>
            <person name="Davidsen T.M."/>
            <person name="Wayne K.J."/>
            <person name="Tettelin H."/>
            <person name="Glass J.I."/>
            <person name="Rusch D."/>
            <person name="Podicherti R."/>
            <person name="Tsui H.-C.T."/>
            <person name="Winkler M.E."/>
        </authorList>
    </citation>
    <scope>NUCLEOTIDE SEQUENCE</scope>
</reference>
<feature type="domain" description="Pseudouridine synthase RsuA/RluA-like" evidence="3">
    <location>
        <begin position="2"/>
        <end position="129"/>
    </location>
</feature>
<dbReference type="GO" id="GO:0006364">
    <property type="term" value="P:rRNA processing"/>
    <property type="evidence" value="ECO:0007669"/>
    <property type="project" value="UniProtKB-ARBA"/>
</dbReference>
<evidence type="ECO:0000256" key="1">
    <source>
        <dbReference type="ARBA" id="ARBA00008348"/>
    </source>
</evidence>
<dbReference type="InterPro" id="IPR050343">
    <property type="entry name" value="RsuA_PseudoU_synthase"/>
</dbReference>
<dbReference type="Pfam" id="PF00849">
    <property type="entry name" value="PseudoU_synth_2"/>
    <property type="match status" value="1"/>
</dbReference>
<dbReference type="AlphaFoldDB" id="A0A381QUY2"/>
<sequence>MLHKPASVVTTANDTHGRKTVLDLVSNIDTRLFSVGRLDKETTGILLLTNDGDLAYRLTHPKFGVEKIYEATADRFITDAEINSISSGVDIGEGETGQAEVVDQTDTANGVKITMKLHHGKKREIRRIFREMGLELTHLHRITFACLELGNLASGKHRILSNKERRLLAKTVDLL</sequence>
<dbReference type="PANTHER" id="PTHR47683">
    <property type="entry name" value="PSEUDOURIDINE SYNTHASE FAMILY PROTEIN-RELATED"/>
    <property type="match status" value="1"/>
</dbReference>
<dbReference type="InterPro" id="IPR020094">
    <property type="entry name" value="TruA/RsuA/RluB/E/F_N"/>
</dbReference>
<dbReference type="InterPro" id="IPR000748">
    <property type="entry name" value="PsdUridine_synth_RsuA/RluB/E/F"/>
</dbReference>
<dbReference type="InterPro" id="IPR018496">
    <property type="entry name" value="PsdUridine_synth_RsuA/RluB_CS"/>
</dbReference>
<dbReference type="PANTHER" id="PTHR47683:SF2">
    <property type="entry name" value="RNA-BINDING S4 DOMAIN-CONTAINING PROTEIN"/>
    <property type="match status" value="1"/>
</dbReference>
<dbReference type="EMBL" id="UINC01001540">
    <property type="protein sequence ID" value="SUZ83211.1"/>
    <property type="molecule type" value="Genomic_DNA"/>
</dbReference>
<dbReference type="InterPro" id="IPR006145">
    <property type="entry name" value="PsdUridine_synth_RsuA/RluA"/>
</dbReference>
<keyword evidence="2" id="KW-0413">Isomerase</keyword>
<dbReference type="GO" id="GO:0003723">
    <property type="term" value="F:RNA binding"/>
    <property type="evidence" value="ECO:0007669"/>
    <property type="project" value="InterPro"/>
</dbReference>
<name>A0A381QUY2_9ZZZZ</name>
<dbReference type="SUPFAM" id="SSF55120">
    <property type="entry name" value="Pseudouridine synthase"/>
    <property type="match status" value="1"/>
</dbReference>
<gene>
    <name evidence="4" type="ORF">METZ01_LOCUS36065</name>
</gene>
<accession>A0A381QUY2</accession>
<dbReference type="GO" id="GO:0001522">
    <property type="term" value="P:pseudouridine synthesis"/>
    <property type="evidence" value="ECO:0007669"/>
    <property type="project" value="InterPro"/>
</dbReference>
<dbReference type="Gene3D" id="3.30.70.580">
    <property type="entry name" value="Pseudouridine synthase I, catalytic domain, N-terminal subdomain"/>
    <property type="match status" value="1"/>
</dbReference>
<dbReference type="GO" id="GO:0009982">
    <property type="term" value="F:pseudouridine synthase activity"/>
    <property type="evidence" value="ECO:0007669"/>
    <property type="project" value="InterPro"/>
</dbReference>
<dbReference type="InterPro" id="IPR042092">
    <property type="entry name" value="PsdUridine_s_RsuA/RluB/E/F_cat"/>
</dbReference>
<dbReference type="PROSITE" id="PS01149">
    <property type="entry name" value="PSI_RSU"/>
    <property type="match status" value="1"/>
</dbReference>
<dbReference type="Gene3D" id="3.30.70.1560">
    <property type="entry name" value="Alpha-L RNA-binding motif"/>
    <property type="match status" value="1"/>
</dbReference>
<comment type="similarity">
    <text evidence="1">Belongs to the pseudouridine synthase RsuA family.</text>
</comment>
<organism evidence="4">
    <name type="scientific">marine metagenome</name>
    <dbReference type="NCBI Taxonomy" id="408172"/>
    <lineage>
        <taxon>unclassified sequences</taxon>
        <taxon>metagenomes</taxon>
        <taxon>ecological metagenomes</taxon>
    </lineage>
</organism>